<keyword evidence="5 6" id="KW-0949">S-adenosyl-L-methionine</keyword>
<evidence type="ECO:0000256" key="1">
    <source>
        <dbReference type="ARBA" id="ARBA00010396"/>
    </source>
</evidence>
<dbReference type="InterPro" id="IPR029063">
    <property type="entry name" value="SAM-dependent_MTases_sf"/>
</dbReference>
<feature type="binding site" evidence="6">
    <location>
        <position position="50"/>
    </location>
    <ligand>
        <name>S-adenosyl-L-methionine</name>
        <dbReference type="ChEBI" id="CHEBI:59789"/>
    </ligand>
</feature>
<dbReference type="GO" id="GO:0071424">
    <property type="term" value="F:rRNA (cytosine-N4-)-methyltransferase activity"/>
    <property type="evidence" value="ECO:0007669"/>
    <property type="project" value="UniProtKB-UniRule"/>
</dbReference>
<feature type="binding site" evidence="6">
    <location>
        <begin position="33"/>
        <end position="35"/>
    </location>
    <ligand>
        <name>S-adenosyl-L-methionine</name>
        <dbReference type="ChEBI" id="CHEBI:59789"/>
    </ligand>
</feature>
<dbReference type="PIRSF" id="PIRSF004486">
    <property type="entry name" value="MraW"/>
    <property type="match status" value="1"/>
</dbReference>
<comment type="caution">
    <text evidence="7">The sequence shown here is derived from an EMBL/GenBank/DDBJ whole genome shotgun (WGS) entry which is preliminary data.</text>
</comment>
<sequence>MTVNHLPVMLTEVISLLSVKPGKKYIDSTVGGGGHTEAILKKGGEVLGIDQDPTSLSEARKRLSTRFGEVAETRRACPGVFRLVRTNFVNLQKIALEEDYYPVDGILFDLGFASFQMDNPERGLSLSKDGPLDMRLDPDLGVTAADILNALSETQLYNLIKDIGEADNARSLTRAIVARRRLEPFTHTRELASLIEHISPGYRGKIHPATKVFMALRIVVNSEFENLQTALPQALDLVKSGGRIVVISFHSGEDRIVKDTFREWEGLGKVEILTNKPVVPSNLEILNNPRSRSAKLRAVVKT</sequence>
<dbReference type="HAMAP" id="MF_01007">
    <property type="entry name" value="16SrRNA_methyltr_H"/>
    <property type="match status" value="1"/>
</dbReference>
<dbReference type="Gene3D" id="1.10.150.170">
    <property type="entry name" value="Putative methyltransferase TM0872, insert domain"/>
    <property type="match status" value="1"/>
</dbReference>
<dbReference type="SUPFAM" id="SSF53335">
    <property type="entry name" value="S-adenosyl-L-methionine-dependent methyltransferases"/>
    <property type="match status" value="1"/>
</dbReference>
<feature type="binding site" evidence="6">
    <location>
        <position position="88"/>
    </location>
    <ligand>
        <name>S-adenosyl-L-methionine</name>
        <dbReference type="ChEBI" id="CHEBI:59789"/>
    </ligand>
</feature>
<evidence type="ECO:0000256" key="5">
    <source>
        <dbReference type="ARBA" id="ARBA00022691"/>
    </source>
</evidence>
<evidence type="ECO:0000256" key="3">
    <source>
        <dbReference type="ARBA" id="ARBA00022603"/>
    </source>
</evidence>
<dbReference type="Pfam" id="PF01795">
    <property type="entry name" value="Methyltransf_5"/>
    <property type="match status" value="1"/>
</dbReference>
<keyword evidence="2 6" id="KW-0698">rRNA processing</keyword>
<comment type="similarity">
    <text evidence="1 6">Belongs to the methyltransferase superfamily. RsmH family.</text>
</comment>
<dbReference type="EC" id="2.1.1.199" evidence="6"/>
<comment type="subcellular location">
    <subcellularLocation>
        <location evidence="6">Cytoplasm</location>
    </subcellularLocation>
</comment>
<evidence type="ECO:0000256" key="2">
    <source>
        <dbReference type="ARBA" id="ARBA00022552"/>
    </source>
</evidence>
<accession>A0A1G1VA31</accession>
<dbReference type="STRING" id="1797517.A3F61_00480"/>
<keyword evidence="6" id="KW-0963">Cytoplasm</keyword>
<comment type="catalytic activity">
    <reaction evidence="6">
        <text>cytidine(1402) in 16S rRNA + S-adenosyl-L-methionine = N(4)-methylcytidine(1402) in 16S rRNA + S-adenosyl-L-homocysteine + H(+)</text>
        <dbReference type="Rhea" id="RHEA:42928"/>
        <dbReference type="Rhea" id="RHEA-COMP:10286"/>
        <dbReference type="Rhea" id="RHEA-COMP:10287"/>
        <dbReference type="ChEBI" id="CHEBI:15378"/>
        <dbReference type="ChEBI" id="CHEBI:57856"/>
        <dbReference type="ChEBI" id="CHEBI:59789"/>
        <dbReference type="ChEBI" id="CHEBI:74506"/>
        <dbReference type="ChEBI" id="CHEBI:82748"/>
        <dbReference type="EC" id="2.1.1.199"/>
    </reaction>
</comment>
<dbReference type="Gene3D" id="3.40.50.150">
    <property type="entry name" value="Vaccinia Virus protein VP39"/>
    <property type="match status" value="1"/>
</dbReference>
<keyword evidence="4 6" id="KW-0808">Transferase</keyword>
<dbReference type="Proteomes" id="UP000178272">
    <property type="component" value="Unassembled WGS sequence"/>
</dbReference>
<evidence type="ECO:0000313" key="7">
    <source>
        <dbReference type="EMBL" id="OGY12223.1"/>
    </source>
</evidence>
<name>A0A1G1VA31_9BACT</name>
<dbReference type="InterPro" id="IPR023397">
    <property type="entry name" value="SAM-dep_MeTrfase_MraW_recog"/>
</dbReference>
<dbReference type="InterPro" id="IPR002903">
    <property type="entry name" value="RsmH"/>
</dbReference>
<evidence type="ECO:0000313" key="8">
    <source>
        <dbReference type="Proteomes" id="UP000178272"/>
    </source>
</evidence>
<feature type="binding site" evidence="6">
    <location>
        <position position="109"/>
    </location>
    <ligand>
        <name>S-adenosyl-L-methionine</name>
        <dbReference type="ChEBI" id="CHEBI:59789"/>
    </ligand>
</feature>
<feature type="binding site" evidence="6">
    <location>
        <position position="116"/>
    </location>
    <ligand>
        <name>S-adenosyl-L-methionine</name>
        <dbReference type="ChEBI" id="CHEBI:59789"/>
    </ligand>
</feature>
<dbReference type="PANTHER" id="PTHR11265">
    <property type="entry name" value="S-ADENOSYL-METHYLTRANSFERASE MRAW"/>
    <property type="match status" value="1"/>
</dbReference>
<proteinExistence type="inferred from homology"/>
<dbReference type="SUPFAM" id="SSF81799">
    <property type="entry name" value="Putative methyltransferase TM0872, insert domain"/>
    <property type="match status" value="1"/>
</dbReference>
<reference evidence="7 8" key="1">
    <citation type="journal article" date="2016" name="Nat. Commun.">
        <title>Thousands of microbial genomes shed light on interconnected biogeochemical processes in an aquifer system.</title>
        <authorList>
            <person name="Anantharaman K."/>
            <person name="Brown C.T."/>
            <person name="Hug L.A."/>
            <person name="Sharon I."/>
            <person name="Castelle C.J."/>
            <person name="Probst A.J."/>
            <person name="Thomas B.C."/>
            <person name="Singh A."/>
            <person name="Wilkins M.J."/>
            <person name="Karaoz U."/>
            <person name="Brodie E.L."/>
            <person name="Williams K.H."/>
            <person name="Hubbard S.S."/>
            <person name="Banfield J.F."/>
        </authorList>
    </citation>
    <scope>NUCLEOTIDE SEQUENCE [LARGE SCALE GENOMIC DNA]</scope>
</reference>
<evidence type="ECO:0000256" key="4">
    <source>
        <dbReference type="ARBA" id="ARBA00022679"/>
    </source>
</evidence>
<comment type="function">
    <text evidence="6">Specifically methylates the N4 position of cytidine in position 1402 (C1402) of 16S rRNA.</text>
</comment>
<dbReference type="GO" id="GO:0005737">
    <property type="term" value="C:cytoplasm"/>
    <property type="evidence" value="ECO:0007669"/>
    <property type="project" value="UniProtKB-SubCell"/>
</dbReference>
<dbReference type="NCBIfam" id="TIGR00006">
    <property type="entry name" value="16S rRNA (cytosine(1402)-N(4))-methyltransferase RsmH"/>
    <property type="match status" value="1"/>
</dbReference>
<keyword evidence="3 6" id="KW-0489">Methyltransferase</keyword>
<dbReference type="GO" id="GO:0070475">
    <property type="term" value="P:rRNA base methylation"/>
    <property type="evidence" value="ECO:0007669"/>
    <property type="project" value="UniProtKB-UniRule"/>
</dbReference>
<dbReference type="AlphaFoldDB" id="A0A1G1VA31"/>
<evidence type="ECO:0000256" key="6">
    <source>
        <dbReference type="HAMAP-Rule" id="MF_01007"/>
    </source>
</evidence>
<dbReference type="PANTHER" id="PTHR11265:SF0">
    <property type="entry name" value="12S RRNA N4-METHYLCYTIDINE METHYLTRANSFERASE"/>
    <property type="match status" value="1"/>
</dbReference>
<gene>
    <name evidence="6" type="primary">rsmH</name>
    <name evidence="7" type="ORF">A3F61_00480</name>
</gene>
<organism evidence="7 8">
    <name type="scientific">Candidatus Blackburnbacteria bacterium RIFCSPHIGHO2_12_FULL_41_13b</name>
    <dbReference type="NCBI Taxonomy" id="1797517"/>
    <lineage>
        <taxon>Bacteria</taxon>
        <taxon>Candidatus Blackburniibacteriota</taxon>
    </lineage>
</organism>
<protein>
    <recommendedName>
        <fullName evidence="6">Ribosomal RNA small subunit methyltransferase H</fullName>
        <ecNumber evidence="6">2.1.1.199</ecNumber>
    </recommendedName>
    <alternativeName>
        <fullName evidence="6">16S rRNA m(4)C1402 methyltransferase</fullName>
    </alternativeName>
    <alternativeName>
        <fullName evidence="6">rRNA (cytosine-N(4)-)-methyltransferase RsmH</fullName>
    </alternativeName>
</protein>
<dbReference type="EMBL" id="MHCA01000024">
    <property type="protein sequence ID" value="OGY12223.1"/>
    <property type="molecule type" value="Genomic_DNA"/>
</dbReference>